<dbReference type="PANTHER" id="PTHR30605">
    <property type="entry name" value="ANHYDRO-N-ACETYLMURAMIC ACID KINASE"/>
    <property type="match status" value="1"/>
</dbReference>
<accession>A0ABN6Q7W0</accession>
<dbReference type="EMBL" id="AP025732">
    <property type="protein sequence ID" value="BDI19246.1"/>
    <property type="molecule type" value="Genomic_DNA"/>
</dbReference>
<comment type="similarity">
    <text evidence="2">Belongs to the anhydro-N-acetylmuramic acid kinase family.</text>
</comment>
<evidence type="ECO:0000256" key="1">
    <source>
        <dbReference type="ARBA" id="ARBA00022777"/>
    </source>
</evidence>
<dbReference type="InterPro" id="IPR005338">
    <property type="entry name" value="Anhydro_N_Ac-Mur_kinase"/>
</dbReference>
<keyword evidence="2" id="KW-0067">ATP-binding</keyword>
<feature type="binding site" evidence="2">
    <location>
        <begin position="19"/>
        <end position="26"/>
    </location>
    <ligand>
        <name>ATP</name>
        <dbReference type="ChEBI" id="CHEBI:30616"/>
    </ligand>
</feature>
<name>A0ABN6Q7W0_NOSCO</name>
<gene>
    <name evidence="2 3" type="primary">anmK</name>
    <name evidence="3" type="ORF">ANSO36C_50480</name>
</gene>
<proteinExistence type="inferred from homology"/>
<dbReference type="PANTHER" id="PTHR30605:SF0">
    <property type="entry name" value="ANHYDRO-N-ACETYLMURAMIC ACID KINASE"/>
    <property type="match status" value="1"/>
</dbReference>
<comment type="catalytic activity">
    <reaction evidence="2">
        <text>1,6-anhydro-N-acetyl-beta-muramate + ATP + H2O = N-acetyl-D-muramate 6-phosphate + ADP + H(+)</text>
        <dbReference type="Rhea" id="RHEA:24952"/>
        <dbReference type="ChEBI" id="CHEBI:15377"/>
        <dbReference type="ChEBI" id="CHEBI:15378"/>
        <dbReference type="ChEBI" id="CHEBI:30616"/>
        <dbReference type="ChEBI" id="CHEBI:58690"/>
        <dbReference type="ChEBI" id="CHEBI:58722"/>
        <dbReference type="ChEBI" id="CHEBI:456216"/>
        <dbReference type="EC" id="2.7.1.170"/>
    </reaction>
</comment>
<keyword evidence="1 2" id="KW-0418">Kinase</keyword>
<dbReference type="Gene3D" id="3.30.420.40">
    <property type="match status" value="2"/>
</dbReference>
<dbReference type="GO" id="GO:0016301">
    <property type="term" value="F:kinase activity"/>
    <property type="evidence" value="ECO:0007669"/>
    <property type="project" value="UniProtKB-KW"/>
</dbReference>
<dbReference type="HAMAP" id="MF_01270">
    <property type="entry name" value="AnhMurNAc_kinase"/>
    <property type="match status" value="1"/>
</dbReference>
<dbReference type="NCBIfam" id="NF007148">
    <property type="entry name" value="PRK09585.3-2"/>
    <property type="match status" value="1"/>
</dbReference>
<dbReference type="Proteomes" id="UP001055453">
    <property type="component" value="Chromosome"/>
</dbReference>
<evidence type="ECO:0000256" key="2">
    <source>
        <dbReference type="HAMAP-Rule" id="MF_01270"/>
    </source>
</evidence>
<dbReference type="InterPro" id="IPR043129">
    <property type="entry name" value="ATPase_NBD"/>
</dbReference>
<protein>
    <recommendedName>
        <fullName evidence="2">Anhydro-N-acetylmuramic acid kinase</fullName>
        <ecNumber evidence="2">2.7.1.170</ecNumber>
    </recommendedName>
    <alternativeName>
        <fullName evidence="2">AnhMurNAc kinase</fullName>
    </alternativeName>
</protein>
<dbReference type="NCBIfam" id="NF007143">
    <property type="entry name" value="PRK09585.2-2"/>
    <property type="match status" value="1"/>
</dbReference>
<dbReference type="CDD" id="cd24050">
    <property type="entry name" value="ASKHA_NBD_ANMK"/>
    <property type="match status" value="1"/>
</dbReference>
<comment type="pathway">
    <text evidence="2">Amino-sugar metabolism; 1,6-anhydro-N-acetylmuramate degradation.</text>
</comment>
<keyword evidence="2" id="KW-0547">Nucleotide-binding</keyword>
<dbReference type="EC" id="2.7.1.170" evidence="2"/>
<keyword evidence="2" id="KW-0808">Transferase</keyword>
<evidence type="ECO:0000313" key="4">
    <source>
        <dbReference type="Proteomes" id="UP001055453"/>
    </source>
</evidence>
<dbReference type="SUPFAM" id="SSF53067">
    <property type="entry name" value="Actin-like ATPase domain"/>
    <property type="match status" value="1"/>
</dbReference>
<dbReference type="RefSeq" id="WP_251956688.1">
    <property type="nucleotide sequence ID" value="NZ_AP025732.1"/>
</dbReference>
<keyword evidence="2" id="KW-0119">Carbohydrate metabolism</keyword>
<comment type="pathway">
    <text evidence="2">Cell wall biogenesis; peptidoglycan recycling.</text>
</comment>
<comment type="function">
    <text evidence="2">Catalyzes the specific phosphorylation of 1,6-anhydro-N-acetylmuramic acid (anhMurNAc) with the simultaneous cleavage of the 1,6-anhydro ring, generating MurNAc-6-P. Is required for the utilization of anhMurNAc either imported from the medium or derived from its own cell wall murein, and thus plays a role in cell wall recycling.</text>
</comment>
<dbReference type="Pfam" id="PF03702">
    <property type="entry name" value="AnmK"/>
    <property type="match status" value="2"/>
</dbReference>
<evidence type="ECO:0000313" key="3">
    <source>
        <dbReference type="EMBL" id="BDI19246.1"/>
    </source>
</evidence>
<sequence length="417" mass="44738">MHPTEQAAVPTRVIGLISGTSVDGIDAVLVEISGTELDLKIELLAGATYPYPAELREKILAVGAGVAISMAELAEIDDAIAIVFAQAAQKIQIGHQPATLIGSHGQTVYHRPPAGVGKAGEQGKKEREILTPYSAEAKRFTIPNTNPLGYSLQLGRGALITYLTGITTVSNFRVADIAIGGHGAPLVPRVDAYLLSHPQEGRCIQNIGGIGNVAYIPPQHGDWLSKIRAWDTGPGNSLLDLAVEHLSAGAKTYDEDGNWAASGTPCDPLVEQWLNQEYFHLPPPKSTGRELFGVAYLHQCLKDAQAYQLNAADLLATLTELTAASIVHSYRTFLPEMPQRVLLCGGGSRNLYLKRRLQLLLTSIPVWTTDEVGLSADFKEAIAFAVLAYWRNLGIPGNLPIATGASQEVLLGEIYQI</sequence>
<keyword evidence="4" id="KW-1185">Reference proteome</keyword>
<reference evidence="3" key="1">
    <citation type="submission" date="2022-04" db="EMBL/GenBank/DDBJ databases">
        <title>Complete genome sequence of a cyanobacterium, Nostoc sp. SO-36, isolated in Antarctica.</title>
        <authorList>
            <person name="Kanesaki Y."/>
            <person name="Effendi D."/>
            <person name="Sakamoto T."/>
            <person name="Ohtani S."/>
            <person name="Awai K."/>
        </authorList>
    </citation>
    <scope>NUCLEOTIDE SEQUENCE</scope>
    <source>
        <strain evidence="3">SO-36</strain>
    </source>
</reference>
<organism evidence="3 4">
    <name type="scientific">Nostoc cf. commune SO-36</name>
    <dbReference type="NCBI Taxonomy" id="449208"/>
    <lineage>
        <taxon>Bacteria</taxon>
        <taxon>Bacillati</taxon>
        <taxon>Cyanobacteriota</taxon>
        <taxon>Cyanophyceae</taxon>
        <taxon>Nostocales</taxon>
        <taxon>Nostocaceae</taxon>
        <taxon>Nostoc</taxon>
    </lineage>
</organism>